<dbReference type="PRINTS" id="PR00722">
    <property type="entry name" value="CHYMOTRYPSIN"/>
</dbReference>
<evidence type="ECO:0000256" key="6">
    <source>
        <dbReference type="RuleBase" id="RU363034"/>
    </source>
</evidence>
<evidence type="ECO:0000313" key="10">
    <source>
        <dbReference type="Proteomes" id="UP001372834"/>
    </source>
</evidence>
<feature type="signal peptide" evidence="7">
    <location>
        <begin position="1"/>
        <end position="27"/>
    </location>
</feature>
<evidence type="ECO:0000313" key="9">
    <source>
        <dbReference type="EMBL" id="KAK6629978.1"/>
    </source>
</evidence>
<evidence type="ECO:0000256" key="1">
    <source>
        <dbReference type="ARBA" id="ARBA00007664"/>
    </source>
</evidence>
<sequence>MLRFCATPYFFTFAGIVLLTEVTIISASQEFTGKQATDGQFPFVIRLYSKLKDSTVTYCTATIVTSIKLLTAGHCCNTRAYRFVVLGDTDQTDFVSSTNKSKYSVHDVRKVIIHPDFERTETKLVYDLCLLILGKPLSLKSSQNSIRISYDKLKEKRNCTALGWGSNFGYQIQHKLYYKDAIGYRCNLQFGSSPKYWFLCLEPHSVCPGDSGGPLVCDGMLYGIASFFIGHGDDSNPKCEEGVVDYYTDLSTVRDFIENNSSNRSLKASLLIQVYVVLIHYMRYCSF</sequence>
<feature type="chain" id="PRO_5042906525" description="Peptidase S1 domain-containing protein" evidence="7">
    <location>
        <begin position="28"/>
        <end position="287"/>
    </location>
</feature>
<dbReference type="GO" id="GO:0006508">
    <property type="term" value="P:proteolysis"/>
    <property type="evidence" value="ECO:0007669"/>
    <property type="project" value="UniProtKB-KW"/>
</dbReference>
<evidence type="ECO:0000256" key="7">
    <source>
        <dbReference type="SAM" id="SignalP"/>
    </source>
</evidence>
<dbReference type="InterPro" id="IPR001254">
    <property type="entry name" value="Trypsin_dom"/>
</dbReference>
<dbReference type="PANTHER" id="PTHR24276:SF96">
    <property type="entry name" value="PEPTIDASE S1 DOMAIN-CONTAINING PROTEIN"/>
    <property type="match status" value="1"/>
</dbReference>
<dbReference type="AlphaFoldDB" id="A0AAN8RXJ1"/>
<keyword evidence="3 6" id="KW-0378">Hydrolase</keyword>
<feature type="domain" description="Peptidase S1" evidence="8">
    <location>
        <begin position="24"/>
        <end position="262"/>
    </location>
</feature>
<dbReference type="SMART" id="SM00020">
    <property type="entry name" value="Tryp_SPc"/>
    <property type="match status" value="1"/>
</dbReference>
<dbReference type="Pfam" id="PF00089">
    <property type="entry name" value="Trypsin"/>
    <property type="match status" value="1"/>
</dbReference>
<dbReference type="PROSITE" id="PS00134">
    <property type="entry name" value="TRYPSIN_HIS"/>
    <property type="match status" value="1"/>
</dbReference>
<dbReference type="InterPro" id="IPR043504">
    <property type="entry name" value="Peptidase_S1_PA_chymotrypsin"/>
</dbReference>
<keyword evidence="4 6" id="KW-0720">Serine protease</keyword>
<keyword evidence="5" id="KW-1015">Disulfide bond</keyword>
<comment type="caution">
    <text evidence="9">The sequence shown here is derived from an EMBL/GenBank/DDBJ whole genome shotgun (WGS) entry which is preliminary data.</text>
</comment>
<keyword evidence="7" id="KW-0732">Signal</keyword>
<reference evidence="9 10" key="1">
    <citation type="submission" date="2023-10" db="EMBL/GenBank/DDBJ databases">
        <title>Genomes of two closely related lineages of the louse Polyplax serrata with different host specificities.</title>
        <authorList>
            <person name="Martinu J."/>
            <person name="Tarabai H."/>
            <person name="Stefka J."/>
            <person name="Hypsa V."/>
        </authorList>
    </citation>
    <scope>NUCLEOTIDE SEQUENCE [LARGE SCALE GENOMIC DNA]</scope>
    <source>
        <strain evidence="9">HR10_N</strain>
    </source>
</reference>
<protein>
    <recommendedName>
        <fullName evidence="8">Peptidase S1 domain-containing protein</fullName>
    </recommendedName>
</protein>
<comment type="similarity">
    <text evidence="1">Belongs to the peptidase S1 family.</text>
</comment>
<dbReference type="InterPro" id="IPR001314">
    <property type="entry name" value="Peptidase_S1A"/>
</dbReference>
<dbReference type="PROSITE" id="PS00135">
    <property type="entry name" value="TRYPSIN_SER"/>
    <property type="match status" value="1"/>
</dbReference>
<dbReference type="Proteomes" id="UP001372834">
    <property type="component" value="Unassembled WGS sequence"/>
</dbReference>
<dbReference type="InterPro" id="IPR009003">
    <property type="entry name" value="Peptidase_S1_PA"/>
</dbReference>
<dbReference type="InterPro" id="IPR018114">
    <property type="entry name" value="TRYPSIN_HIS"/>
</dbReference>
<evidence type="ECO:0000256" key="3">
    <source>
        <dbReference type="ARBA" id="ARBA00022801"/>
    </source>
</evidence>
<dbReference type="PANTHER" id="PTHR24276">
    <property type="entry name" value="POLYSERASE-RELATED"/>
    <property type="match status" value="1"/>
</dbReference>
<evidence type="ECO:0000256" key="5">
    <source>
        <dbReference type="ARBA" id="ARBA00023157"/>
    </source>
</evidence>
<dbReference type="SUPFAM" id="SSF50494">
    <property type="entry name" value="Trypsin-like serine proteases"/>
    <property type="match status" value="1"/>
</dbReference>
<keyword evidence="2 6" id="KW-0645">Protease</keyword>
<dbReference type="InterPro" id="IPR033116">
    <property type="entry name" value="TRYPSIN_SER"/>
</dbReference>
<dbReference type="InterPro" id="IPR050430">
    <property type="entry name" value="Peptidase_S1"/>
</dbReference>
<dbReference type="EMBL" id="JAWJWE010000036">
    <property type="protein sequence ID" value="KAK6629978.1"/>
    <property type="molecule type" value="Genomic_DNA"/>
</dbReference>
<dbReference type="PROSITE" id="PS50240">
    <property type="entry name" value="TRYPSIN_DOM"/>
    <property type="match status" value="1"/>
</dbReference>
<proteinExistence type="inferred from homology"/>
<evidence type="ECO:0000259" key="8">
    <source>
        <dbReference type="PROSITE" id="PS50240"/>
    </source>
</evidence>
<dbReference type="GO" id="GO:0004252">
    <property type="term" value="F:serine-type endopeptidase activity"/>
    <property type="evidence" value="ECO:0007669"/>
    <property type="project" value="InterPro"/>
</dbReference>
<dbReference type="Gene3D" id="2.40.10.10">
    <property type="entry name" value="Trypsin-like serine proteases"/>
    <property type="match status" value="1"/>
</dbReference>
<gene>
    <name evidence="9" type="ORF">RUM43_003799</name>
</gene>
<accession>A0AAN8RXJ1</accession>
<organism evidence="9 10">
    <name type="scientific">Polyplax serrata</name>
    <name type="common">Common mouse louse</name>
    <dbReference type="NCBI Taxonomy" id="468196"/>
    <lineage>
        <taxon>Eukaryota</taxon>
        <taxon>Metazoa</taxon>
        <taxon>Ecdysozoa</taxon>
        <taxon>Arthropoda</taxon>
        <taxon>Hexapoda</taxon>
        <taxon>Insecta</taxon>
        <taxon>Pterygota</taxon>
        <taxon>Neoptera</taxon>
        <taxon>Paraneoptera</taxon>
        <taxon>Psocodea</taxon>
        <taxon>Troctomorpha</taxon>
        <taxon>Phthiraptera</taxon>
        <taxon>Anoplura</taxon>
        <taxon>Polyplacidae</taxon>
        <taxon>Polyplax</taxon>
    </lineage>
</organism>
<evidence type="ECO:0000256" key="2">
    <source>
        <dbReference type="ARBA" id="ARBA00022670"/>
    </source>
</evidence>
<evidence type="ECO:0000256" key="4">
    <source>
        <dbReference type="ARBA" id="ARBA00022825"/>
    </source>
</evidence>
<name>A0AAN8RXJ1_POLSC</name>